<accession>A0A438BW55</accession>
<dbReference type="Pfam" id="PF25054">
    <property type="entry name" value="PHD_pln"/>
    <property type="match status" value="1"/>
</dbReference>
<feature type="domain" description="PHD-type zinc finger plants" evidence="2">
    <location>
        <begin position="11"/>
        <end position="36"/>
    </location>
</feature>
<evidence type="ECO:0000313" key="4">
    <source>
        <dbReference type="Proteomes" id="UP000288805"/>
    </source>
</evidence>
<comment type="caution">
    <text evidence="3">The sequence shown here is derived from an EMBL/GenBank/DDBJ whole genome shotgun (WGS) entry which is preliminary data.</text>
</comment>
<feature type="region of interest" description="Disordered" evidence="1">
    <location>
        <begin position="97"/>
        <end position="155"/>
    </location>
</feature>
<reference evidence="3 4" key="1">
    <citation type="journal article" date="2018" name="PLoS Genet.">
        <title>Population sequencing reveals clonal diversity and ancestral inbreeding in the grapevine cultivar Chardonnay.</title>
        <authorList>
            <person name="Roach M.J."/>
            <person name="Johnson D.L."/>
            <person name="Bohlmann J."/>
            <person name="van Vuuren H.J."/>
            <person name="Jones S.J."/>
            <person name="Pretorius I.S."/>
            <person name="Schmidt S.A."/>
            <person name="Borneman A.R."/>
        </authorList>
    </citation>
    <scope>NUCLEOTIDE SEQUENCE [LARGE SCALE GENOMIC DNA]</scope>
    <source>
        <strain evidence="4">cv. Chardonnay</strain>
        <tissue evidence="3">Leaf</tissue>
    </source>
</reference>
<dbReference type="InterPro" id="IPR056874">
    <property type="entry name" value="PHD_dom_pln"/>
</dbReference>
<sequence>MVDFQTATVCCMCGDVGFSDKLFRCHKCRNRFQHSYGLIIPSSSYHHTHFRIHHDHVMGSYVAGGGWMNCIHGYCSNYYSESSERMEVCDWCQTEERSATRHGSSSKKSVGGLEAGVTSRSEYSGDKIKQHDREESGEKGKNPSGAPSPRPTTRRYKLLKDVMC</sequence>
<dbReference type="EMBL" id="QGNW01002604">
    <property type="protein sequence ID" value="RVW15221.1"/>
    <property type="molecule type" value="Genomic_DNA"/>
</dbReference>
<dbReference type="PANTHER" id="PTHR33779">
    <property type="entry name" value="EXPRESSED PROTEIN"/>
    <property type="match status" value="1"/>
</dbReference>
<evidence type="ECO:0000259" key="2">
    <source>
        <dbReference type="Pfam" id="PF25054"/>
    </source>
</evidence>
<name>A0A438BW55_VITVI</name>
<gene>
    <name evidence="3" type="ORF">CK203_090669</name>
</gene>
<evidence type="ECO:0000313" key="3">
    <source>
        <dbReference type="EMBL" id="RVW15221.1"/>
    </source>
</evidence>
<dbReference type="Proteomes" id="UP000288805">
    <property type="component" value="Unassembled WGS sequence"/>
</dbReference>
<dbReference type="PANTHER" id="PTHR33779:SF11">
    <property type="entry name" value="OS04G0551600 PROTEIN"/>
    <property type="match status" value="1"/>
</dbReference>
<dbReference type="AlphaFoldDB" id="A0A438BW55"/>
<evidence type="ECO:0000256" key="1">
    <source>
        <dbReference type="SAM" id="MobiDB-lite"/>
    </source>
</evidence>
<feature type="compositionally biased region" description="Basic and acidic residues" evidence="1">
    <location>
        <begin position="123"/>
        <end position="141"/>
    </location>
</feature>
<protein>
    <recommendedName>
        <fullName evidence="2">PHD-type zinc finger plants domain-containing protein</fullName>
    </recommendedName>
</protein>
<proteinExistence type="predicted"/>
<organism evidence="3 4">
    <name type="scientific">Vitis vinifera</name>
    <name type="common">Grape</name>
    <dbReference type="NCBI Taxonomy" id="29760"/>
    <lineage>
        <taxon>Eukaryota</taxon>
        <taxon>Viridiplantae</taxon>
        <taxon>Streptophyta</taxon>
        <taxon>Embryophyta</taxon>
        <taxon>Tracheophyta</taxon>
        <taxon>Spermatophyta</taxon>
        <taxon>Magnoliopsida</taxon>
        <taxon>eudicotyledons</taxon>
        <taxon>Gunneridae</taxon>
        <taxon>Pentapetalae</taxon>
        <taxon>rosids</taxon>
        <taxon>Vitales</taxon>
        <taxon>Vitaceae</taxon>
        <taxon>Viteae</taxon>
        <taxon>Vitis</taxon>
    </lineage>
</organism>